<dbReference type="EMBL" id="JANHOG010000709">
    <property type="protein sequence ID" value="KAJ3552073.1"/>
    <property type="molecule type" value="Genomic_DNA"/>
</dbReference>
<dbReference type="Proteomes" id="UP001148662">
    <property type="component" value="Unassembled WGS sequence"/>
</dbReference>
<comment type="caution">
    <text evidence="1">The sequence shown here is derived from an EMBL/GenBank/DDBJ whole genome shotgun (WGS) entry which is preliminary data.</text>
</comment>
<proteinExistence type="predicted"/>
<keyword evidence="2" id="KW-1185">Reference proteome</keyword>
<accession>A0ACC1T363</accession>
<name>A0ACC1T363_9APHY</name>
<sequence>MASTSSMGMDVDDNPYNTPPPQPQVQAQVDGVQPTNMSLNSFGSACTYRSVTLSPTPYRRSIFASSTPPQRRTPASSRTIATENQSVFKDIPVKVHVRRPDKDNWAYLGRALVCQEAFGQGTRIVVRALSTRKVITAFTEGAPIQAEKRGNFVVALNSAETLRLLALLELSCMLCGKSNLSDSQQAIHRRRIARLIREDKKRRHKRRKDQDAMVAAFARTGLGGGEQQRQRLRYPIRRGGAS</sequence>
<gene>
    <name evidence="1" type="ORF">NM688_g4349</name>
</gene>
<evidence type="ECO:0000313" key="2">
    <source>
        <dbReference type="Proteomes" id="UP001148662"/>
    </source>
</evidence>
<reference evidence="1" key="1">
    <citation type="submission" date="2022-07" db="EMBL/GenBank/DDBJ databases">
        <title>Genome Sequence of Phlebia brevispora.</title>
        <authorList>
            <person name="Buettner E."/>
        </authorList>
    </citation>
    <scope>NUCLEOTIDE SEQUENCE</scope>
    <source>
        <strain evidence="1">MPL23</strain>
    </source>
</reference>
<protein>
    <submittedName>
        <fullName evidence="1">Uncharacterized protein</fullName>
    </submittedName>
</protein>
<evidence type="ECO:0000313" key="1">
    <source>
        <dbReference type="EMBL" id="KAJ3552073.1"/>
    </source>
</evidence>
<organism evidence="1 2">
    <name type="scientific">Phlebia brevispora</name>
    <dbReference type="NCBI Taxonomy" id="194682"/>
    <lineage>
        <taxon>Eukaryota</taxon>
        <taxon>Fungi</taxon>
        <taxon>Dikarya</taxon>
        <taxon>Basidiomycota</taxon>
        <taxon>Agaricomycotina</taxon>
        <taxon>Agaricomycetes</taxon>
        <taxon>Polyporales</taxon>
        <taxon>Meruliaceae</taxon>
        <taxon>Phlebia</taxon>
    </lineage>
</organism>